<sequence length="75" mass="8923">MTTLQAQIPDQLLKQAQYLVNQGWVTNMDELITEAMRRYLESHREAVAEQFIREDANWNDFLPTLARHIYQHSFS</sequence>
<keyword evidence="2" id="KW-1185">Reference proteome</keyword>
<comment type="caution">
    <text evidence="1">The sequence shown here is derived from an EMBL/GenBank/DDBJ whole genome shotgun (WGS) entry which is preliminary data.</text>
</comment>
<gene>
    <name evidence="1" type="ORF">A1356_03690</name>
</gene>
<dbReference type="AlphaFoldDB" id="A0A291IGM4"/>
<dbReference type="Proteomes" id="UP000077734">
    <property type="component" value="Unassembled WGS sequence"/>
</dbReference>
<protein>
    <submittedName>
        <fullName evidence="1">CopG family transcriptional regulator</fullName>
    </submittedName>
</protein>
<dbReference type="CDD" id="cd22231">
    <property type="entry name" value="RHH_NikR_HicB-like"/>
    <property type="match status" value="1"/>
</dbReference>
<dbReference type="RefSeq" id="WP_064020865.1">
    <property type="nucleotide sequence ID" value="NZ_CP023669.1"/>
</dbReference>
<reference evidence="1 2" key="1">
    <citation type="submission" date="2016-03" db="EMBL/GenBank/DDBJ databases">
        <authorList>
            <person name="Heylen K."/>
            <person name="De Vos P."/>
            <person name="Vekeman B."/>
        </authorList>
    </citation>
    <scope>NUCLEOTIDE SEQUENCE [LARGE SCALE GENOMIC DNA]</scope>
    <source>
        <strain evidence="1 2">R-49807</strain>
    </source>
</reference>
<proteinExistence type="predicted"/>
<name>A0A291IGM4_9GAMM</name>
<organism evidence="1 2">
    <name type="scientific">Methylomonas koyamae</name>
    <dbReference type="NCBI Taxonomy" id="702114"/>
    <lineage>
        <taxon>Bacteria</taxon>
        <taxon>Pseudomonadati</taxon>
        <taxon>Pseudomonadota</taxon>
        <taxon>Gammaproteobacteria</taxon>
        <taxon>Methylococcales</taxon>
        <taxon>Methylococcaceae</taxon>
        <taxon>Methylomonas</taxon>
    </lineage>
</organism>
<evidence type="ECO:0000313" key="1">
    <source>
        <dbReference type="EMBL" id="OAI29888.1"/>
    </source>
</evidence>
<dbReference type="KEGG" id="mko:MKLM6_1162"/>
<dbReference type="EMBL" id="LUUL01000023">
    <property type="protein sequence ID" value="OAI29888.1"/>
    <property type="molecule type" value="Genomic_DNA"/>
</dbReference>
<evidence type="ECO:0000313" key="2">
    <source>
        <dbReference type="Proteomes" id="UP000077734"/>
    </source>
</evidence>
<accession>A0A291IGM4</accession>